<evidence type="ECO:0000313" key="2">
    <source>
        <dbReference type="Proteomes" id="UP000005945"/>
    </source>
</evidence>
<dbReference type="HOGENOM" id="CLU_3168316_0_0_9"/>
<organism evidence="1 2">
    <name type="scientific">Faecalibacterium prausnitzii M21/2</name>
    <dbReference type="NCBI Taxonomy" id="411485"/>
    <lineage>
        <taxon>Bacteria</taxon>
        <taxon>Bacillati</taxon>
        <taxon>Bacillota</taxon>
        <taxon>Clostridia</taxon>
        <taxon>Eubacteriales</taxon>
        <taxon>Oscillospiraceae</taxon>
        <taxon>Faecalibacterium</taxon>
    </lineage>
</organism>
<dbReference type="Proteomes" id="UP000005945">
    <property type="component" value="Unassembled WGS sequence"/>
</dbReference>
<protein>
    <submittedName>
        <fullName evidence="1">Uncharacterized protein</fullName>
    </submittedName>
</protein>
<dbReference type="AlphaFoldDB" id="A8S7X4"/>
<gene>
    <name evidence="1" type="ORF">FAEPRAM212_00582</name>
</gene>
<name>A8S7X4_9FIRM</name>
<reference evidence="1 2" key="2">
    <citation type="submission" date="2007-09" db="EMBL/GenBank/DDBJ databases">
        <authorList>
            <person name="Fulton L."/>
            <person name="Clifton S."/>
            <person name="Fulton B."/>
            <person name="Xu J."/>
            <person name="Minx P."/>
            <person name="Pepin K.H."/>
            <person name="Johnson M."/>
            <person name="Thiruvilangam P."/>
            <person name="Bhonagiri V."/>
            <person name="Nash W.E."/>
            <person name="Mardis E.R."/>
            <person name="Wilson R.K."/>
        </authorList>
    </citation>
    <scope>NUCLEOTIDE SEQUENCE [LARGE SCALE GENOMIC DNA]</scope>
    <source>
        <strain evidence="1 2">M21/2</strain>
    </source>
</reference>
<sequence length="47" mass="5350">MKKRLERAAEHAKRKLFTRPLHKTGAAALCLSGKSRAFRREAGTNER</sequence>
<evidence type="ECO:0000313" key="1">
    <source>
        <dbReference type="EMBL" id="EDP22575.1"/>
    </source>
</evidence>
<dbReference type="EMBL" id="ABED02000018">
    <property type="protein sequence ID" value="EDP22575.1"/>
    <property type="molecule type" value="Genomic_DNA"/>
</dbReference>
<comment type="caution">
    <text evidence="1">The sequence shown here is derived from an EMBL/GenBank/DDBJ whole genome shotgun (WGS) entry which is preliminary data.</text>
</comment>
<reference evidence="1 2" key="1">
    <citation type="submission" date="2007-09" db="EMBL/GenBank/DDBJ databases">
        <title>Draft genome sequence of Faecalibacterium prausnitzii M21/2.</title>
        <authorList>
            <person name="Sudarsanam P."/>
            <person name="Ley R."/>
            <person name="Guruge J."/>
            <person name="Turnbaugh P.J."/>
            <person name="Mahowald M."/>
            <person name="Liep D."/>
            <person name="Gordon J."/>
        </authorList>
    </citation>
    <scope>NUCLEOTIDE SEQUENCE [LARGE SCALE GENOMIC DNA]</scope>
    <source>
        <strain evidence="1 2">M21/2</strain>
    </source>
</reference>
<proteinExistence type="predicted"/>
<accession>A8S7X4</accession>